<name>A0A1C9W707_9GAMM</name>
<dbReference type="PROSITE" id="PS51186">
    <property type="entry name" value="GNAT"/>
    <property type="match status" value="1"/>
</dbReference>
<dbReference type="InterPro" id="IPR006464">
    <property type="entry name" value="AcTrfase_RimI/Ard1"/>
</dbReference>
<reference evidence="7" key="1">
    <citation type="submission" date="2016-01" db="EMBL/GenBank/DDBJ databases">
        <title>Complete genome sequence of Microbulbifer sp. CCB-MM1, a halophile isolated from Matang Mangrove Forest, Perak.</title>
        <authorList>
            <person name="Moh T.H."/>
            <person name="Dinesh B."/>
            <person name="Lau N.-S."/>
            <person name="Go F."/>
            <person name="Alexander Chong S.-C."/>
        </authorList>
    </citation>
    <scope>NUCLEOTIDE SEQUENCE [LARGE SCALE GENOMIC DNA]</scope>
    <source>
        <strain evidence="7">CCB-MM1</strain>
    </source>
</reference>
<dbReference type="KEGG" id="micc:AUP74_01482"/>
<dbReference type="InterPro" id="IPR050680">
    <property type="entry name" value="YpeA/RimI_acetyltransf"/>
</dbReference>
<dbReference type="SUPFAM" id="SSF55729">
    <property type="entry name" value="Acyl-CoA N-acyltransferases (Nat)"/>
    <property type="match status" value="1"/>
</dbReference>
<evidence type="ECO:0000256" key="3">
    <source>
        <dbReference type="ARBA" id="ARBA00022679"/>
    </source>
</evidence>
<evidence type="ECO:0000313" key="7">
    <source>
        <dbReference type="Proteomes" id="UP000095672"/>
    </source>
</evidence>
<evidence type="ECO:0000256" key="4">
    <source>
        <dbReference type="ARBA" id="ARBA00023315"/>
    </source>
</evidence>
<dbReference type="GO" id="GO:0008080">
    <property type="term" value="F:N-acetyltransferase activity"/>
    <property type="evidence" value="ECO:0007669"/>
    <property type="project" value="InterPro"/>
</dbReference>
<dbReference type="Proteomes" id="UP000095672">
    <property type="component" value="Chromosome"/>
</dbReference>
<dbReference type="EMBL" id="CP014143">
    <property type="protein sequence ID" value="AOS96919.1"/>
    <property type="molecule type" value="Genomic_DNA"/>
</dbReference>
<dbReference type="Pfam" id="PF00583">
    <property type="entry name" value="Acetyltransf_1"/>
    <property type="match status" value="1"/>
</dbReference>
<dbReference type="PANTHER" id="PTHR43420">
    <property type="entry name" value="ACETYLTRANSFERASE"/>
    <property type="match status" value="1"/>
</dbReference>
<dbReference type="NCBIfam" id="TIGR01575">
    <property type="entry name" value="rimI"/>
    <property type="match status" value="1"/>
</dbReference>
<sequence length="160" mass="17193">MNSGLLSLPELPGSVLRLAGEGDCAPLAALARSAHSHPWSEQQFLDSVRAGHQCWLLTASDGAAVASCVLMPLPDAVEVLDVAVSPQWRRRGIARALLSALLEWLPETAESVLLEARAGNTAALALYRGLGFREDGVRRNYYPAEHGAREDAVLMSLPLR</sequence>
<dbReference type="CDD" id="cd04301">
    <property type="entry name" value="NAT_SF"/>
    <property type="match status" value="1"/>
</dbReference>
<comment type="similarity">
    <text evidence="1">Belongs to the acetyltransferase family. RimI subfamily.</text>
</comment>
<dbReference type="RefSeq" id="WP_158514546.1">
    <property type="nucleotide sequence ID" value="NZ_CP014143.1"/>
</dbReference>
<keyword evidence="3 6" id="KW-0808">Transferase</keyword>
<proteinExistence type="inferred from homology"/>
<accession>A0A1C9W707</accession>
<protein>
    <submittedName>
        <fullName evidence="6">Ribosomal-protein-alanine N-acetyltransferase</fullName>
    </submittedName>
</protein>
<dbReference type="PATRIC" id="fig|1769779.3.peg.1480"/>
<keyword evidence="2" id="KW-0963">Cytoplasm</keyword>
<organism evidence="6 7">
    <name type="scientific">Microbulbifer aggregans</name>
    <dbReference type="NCBI Taxonomy" id="1769779"/>
    <lineage>
        <taxon>Bacteria</taxon>
        <taxon>Pseudomonadati</taxon>
        <taxon>Pseudomonadota</taxon>
        <taxon>Gammaproteobacteria</taxon>
        <taxon>Cellvibrionales</taxon>
        <taxon>Microbulbiferaceae</taxon>
        <taxon>Microbulbifer</taxon>
    </lineage>
</organism>
<keyword evidence="4" id="KW-0012">Acyltransferase</keyword>
<keyword evidence="7" id="KW-1185">Reference proteome</keyword>
<evidence type="ECO:0000256" key="1">
    <source>
        <dbReference type="ARBA" id="ARBA00005395"/>
    </source>
</evidence>
<dbReference type="Gene3D" id="3.40.630.30">
    <property type="match status" value="1"/>
</dbReference>
<dbReference type="InterPro" id="IPR000182">
    <property type="entry name" value="GNAT_dom"/>
</dbReference>
<dbReference type="OrthoDB" id="9796919at2"/>
<dbReference type="STRING" id="1769779.AUP74_01482"/>
<dbReference type="InterPro" id="IPR016181">
    <property type="entry name" value="Acyl_CoA_acyltransferase"/>
</dbReference>
<gene>
    <name evidence="6" type="ORF">AUP74_01482</name>
</gene>
<feature type="domain" description="N-acetyltransferase" evidence="5">
    <location>
        <begin position="14"/>
        <end position="160"/>
    </location>
</feature>
<evidence type="ECO:0000256" key="2">
    <source>
        <dbReference type="ARBA" id="ARBA00022490"/>
    </source>
</evidence>
<evidence type="ECO:0000259" key="5">
    <source>
        <dbReference type="PROSITE" id="PS51186"/>
    </source>
</evidence>
<evidence type="ECO:0000313" key="6">
    <source>
        <dbReference type="EMBL" id="AOS96919.1"/>
    </source>
</evidence>
<dbReference type="AlphaFoldDB" id="A0A1C9W707"/>